<dbReference type="Pfam" id="PF15409">
    <property type="entry name" value="PH_8"/>
    <property type="match status" value="1"/>
</dbReference>
<keyword evidence="3" id="KW-0445">Lipid transport</keyword>
<keyword evidence="2" id="KW-0813">Transport</keyword>
<dbReference type="EMBL" id="MU254046">
    <property type="protein sequence ID" value="KAG9242702.1"/>
    <property type="molecule type" value="Genomic_DNA"/>
</dbReference>
<dbReference type="Gene3D" id="2.30.29.30">
    <property type="entry name" value="Pleckstrin-homology domain (PH domain)/Phosphotyrosine-binding domain (PTB)"/>
    <property type="match status" value="1"/>
</dbReference>
<dbReference type="OrthoDB" id="1854502at2759"/>
<dbReference type="AlphaFoldDB" id="A0A9P7Z094"/>
<dbReference type="GO" id="GO:0035621">
    <property type="term" value="P:ER to Golgi ceramide transport"/>
    <property type="evidence" value="ECO:0007669"/>
    <property type="project" value="TreeGrafter"/>
</dbReference>
<dbReference type="PROSITE" id="PS50003">
    <property type="entry name" value="PH_DOMAIN"/>
    <property type="match status" value="1"/>
</dbReference>
<feature type="compositionally biased region" description="Polar residues" evidence="5">
    <location>
        <begin position="79"/>
        <end position="94"/>
    </location>
</feature>
<feature type="region of interest" description="Disordered" evidence="5">
    <location>
        <begin position="555"/>
        <end position="586"/>
    </location>
</feature>
<evidence type="ECO:0000256" key="4">
    <source>
        <dbReference type="ARBA" id="ARBA00023121"/>
    </source>
</evidence>
<feature type="region of interest" description="Disordered" evidence="5">
    <location>
        <begin position="52"/>
        <end position="94"/>
    </location>
</feature>
<dbReference type="GO" id="GO:0097038">
    <property type="term" value="C:perinuclear endoplasmic reticulum"/>
    <property type="evidence" value="ECO:0007669"/>
    <property type="project" value="TreeGrafter"/>
</dbReference>
<dbReference type="SUPFAM" id="SSF144000">
    <property type="entry name" value="Oxysterol-binding protein-like"/>
    <property type="match status" value="1"/>
</dbReference>
<dbReference type="GO" id="GO:0030011">
    <property type="term" value="P:maintenance of cell polarity"/>
    <property type="evidence" value="ECO:0007669"/>
    <property type="project" value="TreeGrafter"/>
</dbReference>
<dbReference type="GO" id="GO:0005886">
    <property type="term" value="C:plasma membrane"/>
    <property type="evidence" value="ECO:0007669"/>
    <property type="project" value="TreeGrafter"/>
</dbReference>
<feature type="compositionally biased region" description="Polar residues" evidence="5">
    <location>
        <begin position="189"/>
        <end position="201"/>
    </location>
</feature>
<feature type="region of interest" description="Disordered" evidence="5">
    <location>
        <begin position="376"/>
        <end position="437"/>
    </location>
</feature>
<feature type="domain" description="PH" evidence="6">
    <location>
        <begin position="229"/>
        <end position="323"/>
    </location>
</feature>
<dbReference type="InterPro" id="IPR041680">
    <property type="entry name" value="PH_8"/>
</dbReference>
<dbReference type="GO" id="GO:0006887">
    <property type="term" value="P:exocytosis"/>
    <property type="evidence" value="ECO:0007669"/>
    <property type="project" value="TreeGrafter"/>
</dbReference>
<dbReference type="Gene3D" id="2.60.120.680">
    <property type="entry name" value="GOLD domain"/>
    <property type="match status" value="1"/>
</dbReference>
<evidence type="ECO:0000259" key="6">
    <source>
        <dbReference type="PROSITE" id="PS50003"/>
    </source>
</evidence>
<sequence length="1005" mass="109635">MAGLEQLEIHSKSYIVRWVKVGEGHTISWSIQPQKKSINFGIFKHPGNAGTSNVAAAARKPLSGESTDSIPTERARRPSSVSSGKNNTDSTAQDQLKAKGFLPVQWYGKCEADKVLMGTYAVQPGQGGMYGLIFDNTFSKTYGKTATFVLLTYPSDAPPRTGHHAQNQNIPPGASTLGALNGLGKNDSPKSGATPSESVESLHSRSGVASRGNSIPARWESGESEAALSTYHVGVLQKRRRKRGQGYARRFFSLDFVSCTLSYYQSRNSSALRGAIPLSLAAIAADEQRREISIDSGAEVWHLRANNAKDFSEWTVALQKASNIARGVDDQKTPSPKKLHLSTIGHHSVVSTEEDYEWQQVESLVSRIVGTRDAVRRLSKDTAPTTRKSPSPGMGLGISSGNLLSPSPNPNVGENGEYSQPFPPPPEKKAFWKRKSSVPTTPQIFQRSIQSQLAIPAPTTATTVSGNATAASGARQQRINEETGMHEHCNALLKDLDTVLLDFAALLAASRRRRTPIPNSARSTTRNSMDSSSTGEFYDAKAEIDHSQVLIIGRQGHEDTHPSEVDDDLEGRDTSSISSDEEDNLAPAVPGVASLFPVKPKTLDPLPLSITPQRRNTVQAPTVMPPSLIGFLRKNVGKDLSTISMPVSANEPTSLLQRMAEQLEYASLLETAAAQNNATQRLLNVTAFAISQFSGSRAKERAIRKPFNPMLGETYELVRSEKETPGGLRLLVEKVSHRPVVMAIQAESNTWSFSQTPAPTQKFWGKSAELITDGRARTALRLLDGTDEFYSWNIATVFLRNVVVGEKYVEPTGTMTITNEITGAKATVEFKQKGMFGGRSEDVQVETYTAEGRNAGVGLTGTWSTSLHITKSGKPGPEIWHCGDLVDGAAQRYGLTTFAASLNEITEIEKGKLPPTDCRLRPDQRATEMGNLDAAETWKLKLEDGQRRRRSELEAKGEKHRPRWFVRAEGGDEGEEVWKLKNGKEGYWEARAAGKWDGMEDILSG</sequence>
<accession>A0A9P7Z094</accession>
<dbReference type="GO" id="GO:0005829">
    <property type="term" value="C:cytosol"/>
    <property type="evidence" value="ECO:0007669"/>
    <property type="project" value="TreeGrafter"/>
</dbReference>
<dbReference type="GO" id="GO:0120009">
    <property type="term" value="P:intermembrane lipid transfer"/>
    <property type="evidence" value="ECO:0007669"/>
    <property type="project" value="UniProtKB-ARBA"/>
</dbReference>
<feature type="compositionally biased region" description="Low complexity" evidence="5">
    <location>
        <begin position="397"/>
        <end position="406"/>
    </location>
</feature>
<dbReference type="InterPro" id="IPR001849">
    <property type="entry name" value="PH_domain"/>
</dbReference>
<dbReference type="FunFam" id="2.30.29.30:FF:000369">
    <property type="entry name" value="Oxysterol binding protein"/>
    <property type="match status" value="1"/>
</dbReference>
<dbReference type="Gene3D" id="3.30.70.3490">
    <property type="match status" value="1"/>
</dbReference>
<feature type="region of interest" description="Disordered" evidence="5">
    <location>
        <begin position="516"/>
        <end position="535"/>
    </location>
</feature>
<protein>
    <submittedName>
        <fullName evidence="7">Oxysterol-binding protein-domain-containing protein</fullName>
    </submittedName>
</protein>
<dbReference type="InterPro" id="IPR036598">
    <property type="entry name" value="GOLD_dom_sf"/>
</dbReference>
<feature type="compositionally biased region" description="Basic and acidic residues" evidence="5">
    <location>
        <begin position="555"/>
        <end position="564"/>
    </location>
</feature>
<feature type="region of interest" description="Disordered" evidence="5">
    <location>
        <begin position="159"/>
        <end position="216"/>
    </location>
</feature>
<dbReference type="InterPro" id="IPR011993">
    <property type="entry name" value="PH-like_dom_sf"/>
</dbReference>
<gene>
    <name evidence="7" type="ORF">BJ878DRAFT_444982</name>
</gene>
<dbReference type="SMART" id="SM00233">
    <property type="entry name" value="PH"/>
    <property type="match status" value="1"/>
</dbReference>
<comment type="caution">
    <text evidence="7">The sequence shown here is derived from an EMBL/GenBank/DDBJ whole genome shotgun (WGS) entry which is preliminary data.</text>
</comment>
<feature type="compositionally biased region" description="Polar residues" evidence="5">
    <location>
        <begin position="517"/>
        <end position="535"/>
    </location>
</feature>
<evidence type="ECO:0000256" key="2">
    <source>
        <dbReference type="ARBA" id="ARBA00022448"/>
    </source>
</evidence>
<proteinExistence type="inferred from homology"/>
<comment type="similarity">
    <text evidence="1">Belongs to the OSBP family.</text>
</comment>
<dbReference type="InterPro" id="IPR037239">
    <property type="entry name" value="OSBP_sf"/>
</dbReference>
<dbReference type="FunFam" id="2.40.160.120:FF:000001">
    <property type="entry name" value="Oxysterol-binding protein"/>
    <property type="match status" value="1"/>
</dbReference>
<evidence type="ECO:0000256" key="1">
    <source>
        <dbReference type="ARBA" id="ARBA00008842"/>
    </source>
</evidence>
<evidence type="ECO:0000256" key="5">
    <source>
        <dbReference type="SAM" id="MobiDB-lite"/>
    </source>
</evidence>
<keyword evidence="4" id="KW-0446">Lipid-binding</keyword>
<evidence type="ECO:0000313" key="8">
    <source>
        <dbReference type="Proteomes" id="UP000887226"/>
    </source>
</evidence>
<name>A0A9P7Z094_9HELO</name>
<evidence type="ECO:0000313" key="7">
    <source>
        <dbReference type="EMBL" id="KAG9242702.1"/>
    </source>
</evidence>
<dbReference type="Proteomes" id="UP000887226">
    <property type="component" value="Unassembled WGS sequence"/>
</dbReference>
<dbReference type="PANTHER" id="PTHR10972">
    <property type="entry name" value="OXYSTEROL-BINDING PROTEIN-RELATED"/>
    <property type="match status" value="1"/>
</dbReference>
<dbReference type="Pfam" id="PF01237">
    <property type="entry name" value="Oxysterol_BP"/>
    <property type="match status" value="1"/>
</dbReference>
<dbReference type="CDD" id="cd13289">
    <property type="entry name" value="PH_Osh3p_yeast"/>
    <property type="match status" value="1"/>
</dbReference>
<dbReference type="GO" id="GO:0032541">
    <property type="term" value="C:cortical endoplasmic reticulum"/>
    <property type="evidence" value="ECO:0007669"/>
    <property type="project" value="TreeGrafter"/>
</dbReference>
<dbReference type="InterPro" id="IPR000648">
    <property type="entry name" value="Oxysterol-bd"/>
</dbReference>
<dbReference type="GO" id="GO:0006897">
    <property type="term" value="P:endocytosis"/>
    <property type="evidence" value="ECO:0007669"/>
    <property type="project" value="TreeGrafter"/>
</dbReference>
<dbReference type="GO" id="GO:0032934">
    <property type="term" value="F:sterol binding"/>
    <property type="evidence" value="ECO:0007669"/>
    <property type="project" value="TreeGrafter"/>
</dbReference>
<reference evidence="7" key="1">
    <citation type="journal article" date="2021" name="IMA Fungus">
        <title>Genomic characterization of three marine fungi, including Emericellopsis atlantica sp. nov. with signatures of a generalist lifestyle and marine biomass degradation.</title>
        <authorList>
            <person name="Hagestad O.C."/>
            <person name="Hou L."/>
            <person name="Andersen J.H."/>
            <person name="Hansen E.H."/>
            <person name="Altermark B."/>
            <person name="Li C."/>
            <person name="Kuhnert E."/>
            <person name="Cox R.J."/>
            <person name="Crous P.W."/>
            <person name="Spatafora J.W."/>
            <person name="Lail K."/>
            <person name="Amirebrahimi M."/>
            <person name="Lipzen A."/>
            <person name="Pangilinan J."/>
            <person name="Andreopoulos W."/>
            <person name="Hayes R.D."/>
            <person name="Ng V."/>
            <person name="Grigoriev I.V."/>
            <person name="Jackson S.A."/>
            <person name="Sutton T.D.S."/>
            <person name="Dobson A.D.W."/>
            <person name="Rama T."/>
        </authorList>
    </citation>
    <scope>NUCLEOTIDE SEQUENCE</scope>
    <source>
        <strain evidence="7">TRa3180A</strain>
    </source>
</reference>
<organism evidence="7 8">
    <name type="scientific">Calycina marina</name>
    <dbReference type="NCBI Taxonomy" id="1763456"/>
    <lineage>
        <taxon>Eukaryota</taxon>
        <taxon>Fungi</taxon>
        <taxon>Dikarya</taxon>
        <taxon>Ascomycota</taxon>
        <taxon>Pezizomycotina</taxon>
        <taxon>Leotiomycetes</taxon>
        <taxon>Helotiales</taxon>
        <taxon>Pezizellaceae</taxon>
        <taxon>Calycina</taxon>
    </lineage>
</organism>
<dbReference type="SUPFAM" id="SSF50729">
    <property type="entry name" value="PH domain-like"/>
    <property type="match status" value="1"/>
</dbReference>
<evidence type="ECO:0000256" key="3">
    <source>
        <dbReference type="ARBA" id="ARBA00023055"/>
    </source>
</evidence>
<dbReference type="PANTHER" id="PTHR10972:SF203">
    <property type="entry name" value="OXYSTEROL-BINDING PROTEIN HOMOLOG 3"/>
    <property type="match status" value="1"/>
</dbReference>
<dbReference type="Gene3D" id="2.40.160.120">
    <property type="match status" value="1"/>
</dbReference>
<dbReference type="GO" id="GO:0034727">
    <property type="term" value="P:piecemeal microautophagy of the nucleus"/>
    <property type="evidence" value="ECO:0007669"/>
    <property type="project" value="TreeGrafter"/>
</dbReference>
<keyword evidence="8" id="KW-1185">Reference proteome</keyword>
<dbReference type="SUPFAM" id="SSF101576">
    <property type="entry name" value="Supernatant protein factor (SPF), C-terminal domain"/>
    <property type="match status" value="1"/>
</dbReference>